<dbReference type="SUPFAM" id="SSF51735">
    <property type="entry name" value="NAD(P)-binding Rossmann-fold domains"/>
    <property type="match status" value="1"/>
</dbReference>
<comment type="catalytic activity">
    <reaction evidence="5">
        <text>holo-[ACP] + malonyl-CoA = malonyl-[ACP] + CoA</text>
        <dbReference type="Rhea" id="RHEA:41792"/>
        <dbReference type="Rhea" id="RHEA-COMP:9623"/>
        <dbReference type="Rhea" id="RHEA-COMP:9685"/>
        <dbReference type="ChEBI" id="CHEBI:57287"/>
        <dbReference type="ChEBI" id="CHEBI:57384"/>
        <dbReference type="ChEBI" id="CHEBI:64479"/>
        <dbReference type="ChEBI" id="CHEBI:78449"/>
        <dbReference type="EC" id="2.3.1.39"/>
    </reaction>
    <physiologicalReaction direction="left-to-right" evidence="5">
        <dbReference type="Rhea" id="RHEA:41793"/>
    </physiologicalReaction>
</comment>
<dbReference type="PROSITE" id="PS00606">
    <property type="entry name" value="KS3_1"/>
    <property type="match status" value="1"/>
</dbReference>
<dbReference type="InterPro" id="IPR050444">
    <property type="entry name" value="Polyketide_Synthase"/>
</dbReference>
<dbReference type="SUPFAM" id="SSF52151">
    <property type="entry name" value="FabD/lysophospholipase-like"/>
    <property type="match status" value="1"/>
</dbReference>
<dbReference type="InterPro" id="IPR036736">
    <property type="entry name" value="ACP-like_sf"/>
</dbReference>
<feature type="domain" description="Ketosynthase family 3 (KS3)" evidence="8">
    <location>
        <begin position="5"/>
        <end position="412"/>
    </location>
</feature>
<dbReference type="InterPro" id="IPR016039">
    <property type="entry name" value="Thiolase-like"/>
</dbReference>
<dbReference type="Pfam" id="PF00698">
    <property type="entry name" value="Acyl_transf_1"/>
    <property type="match status" value="1"/>
</dbReference>
<dbReference type="InterPro" id="IPR014030">
    <property type="entry name" value="Ketoacyl_synth_N"/>
</dbReference>
<proteinExistence type="predicted"/>
<dbReference type="Gene3D" id="3.10.129.110">
    <property type="entry name" value="Polyketide synthase dehydratase"/>
    <property type="match status" value="1"/>
</dbReference>
<dbReference type="SUPFAM" id="SSF47336">
    <property type="entry name" value="ACP-like"/>
    <property type="match status" value="1"/>
</dbReference>
<evidence type="ECO:0000256" key="6">
    <source>
        <dbReference type="PROSITE-ProRule" id="PRU01363"/>
    </source>
</evidence>
<dbReference type="InterPro" id="IPR036291">
    <property type="entry name" value="NAD(P)-bd_dom_sf"/>
</dbReference>
<dbReference type="Gene3D" id="3.30.70.3290">
    <property type="match status" value="1"/>
</dbReference>
<dbReference type="EMBL" id="AHAT01027031">
    <property type="status" value="NOT_ANNOTATED_CDS"/>
    <property type="molecule type" value="Genomic_DNA"/>
</dbReference>
<evidence type="ECO:0000256" key="5">
    <source>
        <dbReference type="ARBA" id="ARBA00048404"/>
    </source>
</evidence>
<evidence type="ECO:0000259" key="8">
    <source>
        <dbReference type="PROSITE" id="PS52004"/>
    </source>
</evidence>
<dbReference type="EMBL" id="AHAT01027030">
    <property type="status" value="NOT_ANNOTATED_CDS"/>
    <property type="molecule type" value="Genomic_DNA"/>
</dbReference>
<name>W5ML50_LEPOC</name>
<dbReference type="InterPro" id="IPR049551">
    <property type="entry name" value="PKS_DH_C"/>
</dbReference>
<dbReference type="PANTHER" id="PTHR45681">
    <property type="entry name" value="POLYKETIDE SYNTHASE 44-RELATED"/>
    <property type="match status" value="1"/>
</dbReference>
<dbReference type="STRING" id="7918.ENSLOCP00000009109"/>
<dbReference type="PROSITE" id="PS52004">
    <property type="entry name" value="KS3_2"/>
    <property type="match status" value="1"/>
</dbReference>
<dbReference type="GO" id="GO:0006633">
    <property type="term" value="P:fatty acid biosynthetic process"/>
    <property type="evidence" value="ECO:0000318"/>
    <property type="project" value="GO_Central"/>
</dbReference>
<feature type="domain" description="Carrier" evidence="7">
    <location>
        <begin position="1931"/>
        <end position="2006"/>
    </location>
</feature>
<reference evidence="10" key="3">
    <citation type="submission" date="2025-09" db="UniProtKB">
        <authorList>
            <consortium name="Ensembl"/>
        </authorList>
    </citation>
    <scope>IDENTIFICATION</scope>
</reference>
<dbReference type="Pfam" id="PF16197">
    <property type="entry name" value="KAsynt_C_assoc"/>
    <property type="match status" value="1"/>
</dbReference>
<dbReference type="Proteomes" id="UP000018468">
    <property type="component" value="Linkage group LG9"/>
</dbReference>
<keyword evidence="3" id="KW-0597">Phosphoprotein</keyword>
<dbReference type="InterPro" id="IPR016036">
    <property type="entry name" value="Malonyl_transacylase_ACP-bd"/>
</dbReference>
<dbReference type="GO" id="GO:0004315">
    <property type="term" value="F:3-oxoacyl-[acyl-carrier-protein] synthase activity"/>
    <property type="evidence" value="ECO:0007669"/>
    <property type="project" value="InterPro"/>
</dbReference>
<dbReference type="CDD" id="cd00833">
    <property type="entry name" value="PKS"/>
    <property type="match status" value="1"/>
</dbReference>
<protein>
    <submittedName>
        <fullName evidence="10">Uncharacterized protein</fullName>
    </submittedName>
</protein>
<evidence type="ECO:0000256" key="3">
    <source>
        <dbReference type="ARBA" id="ARBA00022553"/>
    </source>
</evidence>
<dbReference type="eggNOG" id="KOG1202">
    <property type="taxonomic scope" value="Eukaryota"/>
</dbReference>
<dbReference type="InterPro" id="IPR057326">
    <property type="entry name" value="KR_dom"/>
</dbReference>
<dbReference type="Gene3D" id="3.40.47.10">
    <property type="match status" value="2"/>
</dbReference>
<evidence type="ECO:0000256" key="4">
    <source>
        <dbReference type="ARBA" id="ARBA00022679"/>
    </source>
</evidence>
<comment type="pathway">
    <text evidence="1">Lipid metabolism; fatty acid biosynthesis.</text>
</comment>
<dbReference type="InterPro" id="IPR001227">
    <property type="entry name" value="Ac_transferase_dom_sf"/>
</dbReference>
<dbReference type="PANTHER" id="PTHR45681:SF8">
    <property type="entry name" value="CARRIER DOMAIN-CONTAINING PROTEIN"/>
    <property type="match status" value="1"/>
</dbReference>
<dbReference type="PROSITE" id="PS52019">
    <property type="entry name" value="PKS_MFAS_DH"/>
    <property type="match status" value="1"/>
</dbReference>
<feature type="region of interest" description="C-terminal hotdog fold" evidence="6">
    <location>
        <begin position="945"/>
        <end position="1090"/>
    </location>
</feature>
<feature type="domain" description="PKS/mFAS DH" evidence="9">
    <location>
        <begin position="806"/>
        <end position="1090"/>
    </location>
</feature>
<dbReference type="Pfam" id="PF00550">
    <property type="entry name" value="PP-binding"/>
    <property type="match status" value="1"/>
</dbReference>
<dbReference type="GeneTree" id="ENSGT00940000164060"/>
<dbReference type="PROSITE" id="PS50075">
    <property type="entry name" value="CARRIER"/>
    <property type="match status" value="1"/>
</dbReference>
<dbReference type="SUPFAM" id="SSF53901">
    <property type="entry name" value="Thiolase-like"/>
    <property type="match status" value="2"/>
</dbReference>
<evidence type="ECO:0000313" key="11">
    <source>
        <dbReference type="Proteomes" id="UP000018468"/>
    </source>
</evidence>
<feature type="region of interest" description="N-terminal hotdog fold" evidence="6">
    <location>
        <begin position="806"/>
        <end position="929"/>
    </location>
</feature>
<dbReference type="Gene3D" id="3.40.366.10">
    <property type="entry name" value="Malonyl-Coenzyme A Acyl Carrier Protein, domain 2"/>
    <property type="match status" value="1"/>
</dbReference>
<evidence type="ECO:0000256" key="1">
    <source>
        <dbReference type="ARBA" id="ARBA00005194"/>
    </source>
</evidence>
<dbReference type="Pfam" id="PF08659">
    <property type="entry name" value="KR"/>
    <property type="match status" value="1"/>
</dbReference>
<keyword evidence="2" id="KW-0596">Phosphopantetheine</keyword>
<dbReference type="SMART" id="SM00825">
    <property type="entry name" value="PKS_KS"/>
    <property type="match status" value="1"/>
</dbReference>
<keyword evidence="4" id="KW-0808">Transferase</keyword>
<dbReference type="InterPro" id="IPR016035">
    <property type="entry name" value="Acyl_Trfase/lysoPLipase"/>
</dbReference>
<dbReference type="InterPro" id="IPR018201">
    <property type="entry name" value="Ketoacyl_synth_AS"/>
</dbReference>
<dbReference type="Gene3D" id="3.90.180.10">
    <property type="entry name" value="Medium-chain alcohol dehydrogenases, catalytic domain"/>
    <property type="match status" value="1"/>
</dbReference>
<feature type="active site" description="Proton donor; for dehydratase activity" evidence="6">
    <location>
        <position position="1008"/>
    </location>
</feature>
<reference evidence="11" key="1">
    <citation type="submission" date="2011-12" db="EMBL/GenBank/DDBJ databases">
        <title>The Draft Genome of Lepisosteus oculatus.</title>
        <authorList>
            <consortium name="The Broad Institute Genome Assembly &amp; Analysis Group"/>
            <consortium name="Computational R&amp;D Group"/>
            <consortium name="and Sequencing Platform"/>
            <person name="Di Palma F."/>
            <person name="Alfoldi J."/>
            <person name="Johnson J."/>
            <person name="Berlin A."/>
            <person name="Gnerre S."/>
            <person name="Jaffe D."/>
            <person name="MacCallum I."/>
            <person name="Young S."/>
            <person name="Walker B.J."/>
            <person name="Lander E.S."/>
            <person name="Lindblad-Toh K."/>
        </authorList>
    </citation>
    <scope>NUCLEOTIDE SEQUENCE [LARGE SCALE GENOMIC DNA]</scope>
</reference>
<dbReference type="InterPro" id="IPR049552">
    <property type="entry name" value="PKS_DH_N"/>
</dbReference>
<evidence type="ECO:0000256" key="2">
    <source>
        <dbReference type="ARBA" id="ARBA00022450"/>
    </source>
</evidence>
<dbReference type="CDD" id="cd05274">
    <property type="entry name" value="KR_FAS_SDR_x"/>
    <property type="match status" value="1"/>
</dbReference>
<dbReference type="SMART" id="SM00822">
    <property type="entry name" value="PKS_KR"/>
    <property type="match status" value="1"/>
</dbReference>
<dbReference type="OMA" id="METANTM"/>
<keyword evidence="11" id="KW-1185">Reference proteome</keyword>
<dbReference type="InterPro" id="IPR013968">
    <property type="entry name" value="PKS_KR"/>
</dbReference>
<organism evidence="10 11">
    <name type="scientific">Lepisosteus oculatus</name>
    <name type="common">Spotted gar</name>
    <dbReference type="NCBI Taxonomy" id="7918"/>
    <lineage>
        <taxon>Eukaryota</taxon>
        <taxon>Metazoa</taxon>
        <taxon>Chordata</taxon>
        <taxon>Craniata</taxon>
        <taxon>Vertebrata</taxon>
        <taxon>Euteleostomi</taxon>
        <taxon>Actinopterygii</taxon>
        <taxon>Neopterygii</taxon>
        <taxon>Holostei</taxon>
        <taxon>Semionotiformes</taxon>
        <taxon>Lepisosteidae</taxon>
        <taxon>Lepisosteus</taxon>
    </lineage>
</organism>
<evidence type="ECO:0000259" key="7">
    <source>
        <dbReference type="PROSITE" id="PS50075"/>
    </source>
</evidence>
<evidence type="ECO:0000313" key="10">
    <source>
        <dbReference type="Ensembl" id="ENSLOCP00000009109.1"/>
    </source>
</evidence>
<dbReference type="Pfam" id="PF14765">
    <property type="entry name" value="PS-DH"/>
    <property type="match status" value="1"/>
</dbReference>
<dbReference type="Pfam" id="PF21089">
    <property type="entry name" value="PKS_DH_N"/>
    <property type="match status" value="1"/>
</dbReference>
<dbReference type="Ensembl" id="ENSLOCT00000009120.1">
    <property type="protein sequence ID" value="ENSLOCP00000009109.1"/>
    <property type="gene ID" value="ENSLOCG00000007506.1"/>
</dbReference>
<dbReference type="SUPFAM" id="SSF50129">
    <property type="entry name" value="GroES-like"/>
    <property type="match status" value="1"/>
</dbReference>
<dbReference type="InterPro" id="IPR049900">
    <property type="entry name" value="PKS_mFAS_DH"/>
</dbReference>
<sequence>MEHTEEDLAIVGIGCNFPGGEGIENFWKVLLEGRNCAVEIPNERFSSKSWYDPDDSKAGKSRTAKAALIDGFNAFDHKFFGITEAEADRMDPQQKLLLECTYRALEDAGIPMEKASGTRTGVYIGLMNRDYEGLLSNSPTTINHYNGTGTAMSIAANRISYTFNFTGPSFAIDSACSSSLVALHSACQAIRQGDCEMAICGGVSCIIEPRVFVALSKAKMISPEGTSKPFSSKADGYGRGEGCGIVLLKPLQKAKRDFDHVWGIVSSTAVNQDCRSVTPITKPSMAQQQELLRTIYPAQIDPSHVQYVEAHGTGTPAAEKWVETGPLGRAAGINNFGFGGTNAHAVVKQYRQQQDVRSRTNTAPKLFVLSTATEKSLKMMMEDTVQKISNDNTVDLQALAYTSACRRTHLRHKYRRAFVASSISNLVEQLKSATTKSISQSKSDPRLVFVFCGNGVTYRGMCKQLLQEECVFREKVKEIDEIFHNYRILNLLEKLDSDYDNDDYSKPDVVQPLLFAVQVAIASLFKHWGVKADAMVGHSVGEVAAAHCSGLLSLEDAVKVIYFRSALQATATGGKMLVVSNISVTEISKLLPAYSGKLCLAAYNSPRSCTLSGDADAIESIHQKLKTSFSGKNLFLHVLDVPAAYHSHMMDPILRPIEENIGMLTQQPMGVELFSTVTGNVCSPGDFITGEYWARNIREPVAFEQAVKSAAKDKRNVVFVEIGPRRALQRNILETLGNEATVFSSVQPEKDHEALLTVTSKLFELGLQVNWEQLFEGCETIPTPFPRYQFDSLKKEVYFELVRKGNETVSVSNHPVLMQTGNDDKEFSCNISGDSVSYISEHKNNGVVIVPGAFYVEMGLASFMASVRPKVTLRSMQLTIHFQSPFILSKNPLEMKVQLEPTGNATMFKVKSAVATYASGRIEHSTERTIKEKKILLDLIFKRCPLVVKSGDVYKKLSQVGFQYGSVFRNLGDVHYGEEFREALTSVKVPDETVNQLHDYCIHPVVLDYFLQMTAVVAANGFKARPGFPSAIGSLTVVKPLEEEMIMYLRTTKANSDYLEVCGCFTNKEGCVLVELKHVRITFLKNTSSVSEEYFFHNELTAISEDFNSSHRSVALVFADQLGVAQALRQHLHHSCTYIPFQDSGKFADRELPALISQLHVPGRQYKEVLFLWGIQNLNNLTTEEVLECLVCCCEVYRQIVKTMKEKKSPNVIRAVTYRSTENTVDHISPGFVLSGMIRSCAAEIPGLTFQLIDIGSVSSEDITALAQIINSHTGHRYPEVVISKGQIFTTEITRTAIKNVRKTQRKVLSSDPECFLLQTANPYKMTGLSASPSTDTEKPSMTQCVAVQMNTMCVHSSEYFPVSLSDLEFGQTIYWSEHASQNHKLLALDFSGKVTAVGSDVSKLKVGDHIVSCYPVVASSKVTIPEAVCYNTKKFPFLVEVPCLSFFILSWEILHCALPRLKQQRKLGIVCTAPESSLLQVLVLAANKSGWVAVVGTQFSGLLQNINRCDAFVFLPPFDADSVAKACSVSSAKHIIVVCDNQLSPAFSQKIFPSKNENVCIQLLQVFHVFQKAHLKKQKSKIYKWIKSLNLDKKSLDFHSVTFQRVTSGSIDSLALDESQSYFSCKTMPVVVLESAPKKNISDIPVLETEKQLFQQNSVYIVTGGLSGLGFETVKFIAERGGGCIAILSRSAPSAEKKIEITDLQNHFGVSVISLQCDVSVSEDVMKAITDIGQRFPSCPIRGVFHSAVVLRDGLIDILEKSHFEKVLRPKVNGVLNLHYATRYCKLDYFVCYSSITSFIGNSAQTNYAAANSFLDVFCHYRRNLGLSGQSINWGALNLGLLLNREHFQRFLEAKGMMIMEVPEIHECLEHCLLQNNAQQVVCKFSFKNLSNHVLSQNASLRMRLLALVTEELKNTRETEPQVEESTLASSADEYVKSLLCEVGNVDVVEMRSDTGLSALGIDSMLAMTLQNRIFQDRNVNVPLIKLLDPSTTVSSLVLVLQEDTE</sequence>
<dbReference type="Gene3D" id="3.40.50.720">
    <property type="entry name" value="NAD(P)-binding Rossmann-like Domain"/>
    <property type="match status" value="2"/>
</dbReference>
<dbReference type="Pfam" id="PF02801">
    <property type="entry name" value="Ketoacyl-synt_C"/>
    <property type="match status" value="1"/>
</dbReference>
<evidence type="ECO:0000259" key="9">
    <source>
        <dbReference type="PROSITE" id="PS52019"/>
    </source>
</evidence>
<accession>W5ML50</accession>
<dbReference type="InParanoid" id="W5ML50"/>
<dbReference type="SUPFAM" id="SSF55048">
    <property type="entry name" value="Probable ACP-binding domain of malonyl-CoA ACP transacylase"/>
    <property type="match status" value="1"/>
</dbReference>
<dbReference type="InterPro" id="IPR011032">
    <property type="entry name" value="GroES-like_sf"/>
</dbReference>
<dbReference type="Pfam" id="PF00109">
    <property type="entry name" value="ketoacyl-synt"/>
    <property type="match status" value="1"/>
</dbReference>
<dbReference type="InterPro" id="IPR020841">
    <property type="entry name" value="PKS_Beta-ketoAc_synthase_dom"/>
</dbReference>
<dbReference type="InterPro" id="IPR009081">
    <property type="entry name" value="PP-bd_ACP"/>
</dbReference>
<dbReference type="GO" id="GO:0004312">
    <property type="term" value="F:fatty acid synthase activity"/>
    <property type="evidence" value="ECO:0000318"/>
    <property type="project" value="GO_Central"/>
</dbReference>
<dbReference type="InterPro" id="IPR014043">
    <property type="entry name" value="Acyl_transferase_dom"/>
</dbReference>
<dbReference type="InterPro" id="IPR032821">
    <property type="entry name" value="PKS_assoc"/>
</dbReference>
<dbReference type="Gene3D" id="1.10.1200.10">
    <property type="entry name" value="ACP-like"/>
    <property type="match status" value="1"/>
</dbReference>
<dbReference type="InterPro" id="IPR042104">
    <property type="entry name" value="PKS_dehydratase_sf"/>
</dbReference>
<dbReference type="UniPathway" id="UPA00094"/>
<dbReference type="InterPro" id="IPR014031">
    <property type="entry name" value="Ketoacyl_synth_C"/>
</dbReference>
<dbReference type="GO" id="GO:0004314">
    <property type="term" value="F:[acyl-carrier-protein] S-malonyltransferase activity"/>
    <property type="evidence" value="ECO:0007669"/>
    <property type="project" value="UniProtKB-EC"/>
</dbReference>
<dbReference type="SMART" id="SM00827">
    <property type="entry name" value="PKS_AT"/>
    <property type="match status" value="1"/>
</dbReference>
<dbReference type="HOGENOM" id="CLU_000022_35_2_1"/>
<reference evidence="10" key="2">
    <citation type="submission" date="2025-08" db="UniProtKB">
        <authorList>
            <consortium name="Ensembl"/>
        </authorList>
    </citation>
    <scope>IDENTIFICATION</scope>
</reference>
<feature type="active site" description="Proton acceptor; for dehydratase activity" evidence="6">
    <location>
        <position position="842"/>
    </location>
</feature>